<dbReference type="Pfam" id="PF07690">
    <property type="entry name" value="MFS_1"/>
    <property type="match status" value="1"/>
</dbReference>
<keyword evidence="7 8" id="KW-0472">Membrane</keyword>
<evidence type="ECO:0000256" key="2">
    <source>
        <dbReference type="ARBA" id="ARBA00004141"/>
    </source>
</evidence>
<dbReference type="RefSeq" id="WP_070729258.1">
    <property type="nucleotide sequence ID" value="NZ_MDZB01000131.1"/>
</dbReference>
<proteinExistence type="inferred from homology"/>
<sequence>MSDKRSPALGFIFVTILIDVIGLGIIIPVVPKLIQQLTGEGLSRASEYSGWLTFAYAAAQFCFAPVIGGLSDKLGRRPVLLAALLGLGLNYIFLSFAPTLAWLFVGRVIAGITGASFTTATAYIADISTPEKRAQNFGLVGAAFGMGFIIGPAVGGLLADFGSRVPFMVAAGLSLCNFLYGFFVLPESLPPDKRRAFEWRRANPVASLLRLRNYPAVLGLVASLVLIYLAGSATQSVWSFYTMLKFGWTERLVGISLAVVGLFSGLVQGGLVRVAIPKLGAARAIVIGLSCYAVGFVLFAFASSGWLMLVFLAPYCLGGLAGPALQGTISGQVPATEQGELQGSLTSLISATGVVGPLMMTYLFGYFTRPTAPVQFPGAPFLLGAVLTLASVALAVRSLRKHPPVAAGIAPAEAVPVH</sequence>
<comment type="similarity">
    <text evidence="3">Belongs to the major facilitator superfamily. TCR/Tet family.</text>
</comment>
<feature type="transmembrane region" description="Helical" evidence="8">
    <location>
        <begin position="379"/>
        <end position="396"/>
    </location>
</feature>
<feature type="transmembrane region" description="Helical" evidence="8">
    <location>
        <begin position="284"/>
        <end position="301"/>
    </location>
</feature>
<feature type="transmembrane region" description="Helical" evidence="8">
    <location>
        <begin position="137"/>
        <end position="159"/>
    </location>
</feature>
<dbReference type="InterPro" id="IPR001958">
    <property type="entry name" value="Tet-R_TetA/multi-R_MdtG-like"/>
</dbReference>
<dbReference type="InterPro" id="IPR011701">
    <property type="entry name" value="MFS"/>
</dbReference>
<dbReference type="Proteomes" id="UP000176294">
    <property type="component" value="Unassembled WGS sequence"/>
</dbReference>
<dbReference type="PROSITE" id="PS00216">
    <property type="entry name" value="SUGAR_TRANSPORT_1"/>
    <property type="match status" value="1"/>
</dbReference>
<dbReference type="EMBL" id="MDZB01000131">
    <property type="protein sequence ID" value="OGX83354.1"/>
    <property type="molecule type" value="Genomic_DNA"/>
</dbReference>
<dbReference type="InterPro" id="IPR020846">
    <property type="entry name" value="MFS_dom"/>
</dbReference>
<dbReference type="InterPro" id="IPR005829">
    <property type="entry name" value="Sugar_transporter_CS"/>
</dbReference>
<feature type="transmembrane region" description="Helical" evidence="8">
    <location>
        <begin position="165"/>
        <end position="185"/>
    </location>
</feature>
<keyword evidence="6 8" id="KW-1133">Transmembrane helix</keyword>
<feature type="transmembrane region" description="Helical" evidence="8">
    <location>
        <begin position="7"/>
        <end position="28"/>
    </location>
</feature>
<dbReference type="PRINTS" id="PR01035">
    <property type="entry name" value="TCRTETA"/>
</dbReference>
<dbReference type="InterPro" id="IPR036259">
    <property type="entry name" value="MFS_trans_sf"/>
</dbReference>
<dbReference type="PANTHER" id="PTHR23504">
    <property type="entry name" value="MAJOR FACILITATOR SUPERFAMILY DOMAIN-CONTAINING PROTEIN 10"/>
    <property type="match status" value="1"/>
</dbReference>
<feature type="transmembrane region" description="Helical" evidence="8">
    <location>
        <begin position="345"/>
        <end position="367"/>
    </location>
</feature>
<reference evidence="10 11" key="1">
    <citation type="submission" date="2016-08" db="EMBL/GenBank/DDBJ databases">
        <title>Hymenobacter coccineus sp. nov., Hymenobacter lapidarius sp. nov. and Hymenobacter glacialis sp. nov., isolated from Antarctic soil.</title>
        <authorList>
            <person name="Sedlacek I."/>
            <person name="Kralova S."/>
            <person name="Kyrova K."/>
            <person name="Maslanova I."/>
            <person name="Stankova E."/>
            <person name="Vrbovska V."/>
            <person name="Nemec M."/>
            <person name="Bartak M."/>
            <person name="Svec P."/>
            <person name="Busse H.-J."/>
            <person name="Pantucek R."/>
        </authorList>
    </citation>
    <scope>NUCLEOTIDE SEQUENCE [LARGE SCALE GENOMIC DNA]</scope>
    <source>
        <strain evidence="10 11">CCM 8643</strain>
    </source>
</reference>
<name>A0A1G1SXN5_9BACT</name>
<dbReference type="GO" id="GO:0016020">
    <property type="term" value="C:membrane"/>
    <property type="evidence" value="ECO:0007669"/>
    <property type="project" value="UniProtKB-SubCell"/>
</dbReference>
<comment type="subcellular location">
    <subcellularLocation>
        <location evidence="2">Membrane</location>
        <topology evidence="2">Multi-pass membrane protein</topology>
    </subcellularLocation>
</comment>
<evidence type="ECO:0000256" key="1">
    <source>
        <dbReference type="ARBA" id="ARBA00003279"/>
    </source>
</evidence>
<gene>
    <name evidence="10" type="ORF">BEN47_03425</name>
</gene>
<organism evidence="10 11">
    <name type="scientific">Hymenobacter lapidarius</name>
    <dbReference type="NCBI Taxonomy" id="1908237"/>
    <lineage>
        <taxon>Bacteria</taxon>
        <taxon>Pseudomonadati</taxon>
        <taxon>Bacteroidota</taxon>
        <taxon>Cytophagia</taxon>
        <taxon>Cytophagales</taxon>
        <taxon>Hymenobacteraceae</taxon>
        <taxon>Hymenobacter</taxon>
    </lineage>
</organism>
<evidence type="ECO:0000256" key="6">
    <source>
        <dbReference type="ARBA" id="ARBA00022989"/>
    </source>
</evidence>
<feature type="transmembrane region" description="Helical" evidence="8">
    <location>
        <begin position="217"/>
        <end position="241"/>
    </location>
</feature>
<evidence type="ECO:0000256" key="4">
    <source>
        <dbReference type="ARBA" id="ARBA00022448"/>
    </source>
</evidence>
<feature type="domain" description="Major facilitator superfamily (MFS) profile" evidence="9">
    <location>
        <begin position="8"/>
        <end position="403"/>
    </location>
</feature>
<dbReference type="GO" id="GO:0022857">
    <property type="term" value="F:transmembrane transporter activity"/>
    <property type="evidence" value="ECO:0007669"/>
    <property type="project" value="InterPro"/>
</dbReference>
<keyword evidence="11" id="KW-1185">Reference proteome</keyword>
<accession>A0A1G1SXN5</accession>
<dbReference type="CDD" id="cd17388">
    <property type="entry name" value="MFS_TetA"/>
    <property type="match status" value="1"/>
</dbReference>
<feature type="transmembrane region" description="Helical" evidence="8">
    <location>
        <begin position="104"/>
        <end position="125"/>
    </location>
</feature>
<dbReference type="OrthoDB" id="9793283at2"/>
<dbReference type="PANTHER" id="PTHR23504:SF15">
    <property type="entry name" value="MAJOR FACILITATOR SUPERFAMILY (MFS) PROFILE DOMAIN-CONTAINING PROTEIN"/>
    <property type="match status" value="1"/>
</dbReference>
<feature type="transmembrane region" description="Helical" evidence="8">
    <location>
        <begin position="253"/>
        <end position="272"/>
    </location>
</feature>
<feature type="transmembrane region" description="Helical" evidence="8">
    <location>
        <begin position="48"/>
        <end position="67"/>
    </location>
</feature>
<evidence type="ECO:0000259" key="9">
    <source>
        <dbReference type="PROSITE" id="PS50850"/>
    </source>
</evidence>
<dbReference type="AlphaFoldDB" id="A0A1G1SXN5"/>
<comment type="caution">
    <text evidence="10">The sequence shown here is derived from an EMBL/GenBank/DDBJ whole genome shotgun (WGS) entry which is preliminary data.</text>
</comment>
<comment type="function">
    <text evidence="1">Resistance to tetracycline by an active tetracycline efflux. This is an energy-dependent process that decreases the accumulation of the antibiotic in whole cells. This protein functions as a metal-tetracycline/H(+) antiporter.</text>
</comment>
<dbReference type="STRING" id="1908237.BEN47_03425"/>
<dbReference type="PROSITE" id="PS50850">
    <property type="entry name" value="MFS"/>
    <property type="match status" value="1"/>
</dbReference>
<keyword evidence="5 8" id="KW-0812">Transmembrane</keyword>
<protein>
    <submittedName>
        <fullName evidence="10">Tetracycline resistance MFS efflux pump</fullName>
    </submittedName>
</protein>
<evidence type="ECO:0000256" key="7">
    <source>
        <dbReference type="ARBA" id="ARBA00023136"/>
    </source>
</evidence>
<dbReference type="SUPFAM" id="SSF103473">
    <property type="entry name" value="MFS general substrate transporter"/>
    <property type="match status" value="1"/>
</dbReference>
<evidence type="ECO:0000256" key="8">
    <source>
        <dbReference type="SAM" id="Phobius"/>
    </source>
</evidence>
<evidence type="ECO:0000313" key="10">
    <source>
        <dbReference type="EMBL" id="OGX83354.1"/>
    </source>
</evidence>
<keyword evidence="4" id="KW-0813">Transport</keyword>
<dbReference type="Gene3D" id="1.20.1250.20">
    <property type="entry name" value="MFS general substrate transporter like domains"/>
    <property type="match status" value="1"/>
</dbReference>
<feature type="transmembrane region" description="Helical" evidence="8">
    <location>
        <begin position="79"/>
        <end position="98"/>
    </location>
</feature>
<evidence type="ECO:0000313" key="11">
    <source>
        <dbReference type="Proteomes" id="UP000176294"/>
    </source>
</evidence>
<evidence type="ECO:0000256" key="5">
    <source>
        <dbReference type="ARBA" id="ARBA00022692"/>
    </source>
</evidence>
<evidence type="ECO:0000256" key="3">
    <source>
        <dbReference type="ARBA" id="ARBA00007520"/>
    </source>
</evidence>